<dbReference type="RefSeq" id="WP_003022899.1">
    <property type="nucleotide sequence ID" value="NZ_CP022413.2"/>
</dbReference>
<accession>C9LAG2</accession>
<dbReference type="EMBL" id="ABYU02000030">
    <property type="protein sequence ID" value="EEX20960.1"/>
    <property type="molecule type" value="Genomic_DNA"/>
</dbReference>
<gene>
    <name evidence="2" type="ORF">BLAHAN_06412</name>
</gene>
<dbReference type="Proteomes" id="UP000003755">
    <property type="component" value="Unassembled WGS sequence"/>
</dbReference>
<reference evidence="2" key="1">
    <citation type="submission" date="2009-09" db="EMBL/GenBank/DDBJ databases">
        <authorList>
            <person name="Weinstock G."/>
            <person name="Sodergren E."/>
            <person name="Clifton S."/>
            <person name="Fulton L."/>
            <person name="Fulton B."/>
            <person name="Courtney L."/>
            <person name="Fronick C."/>
            <person name="Harrison M."/>
            <person name="Strong C."/>
            <person name="Farmer C."/>
            <person name="Delahaunty K."/>
            <person name="Markovic C."/>
            <person name="Hall O."/>
            <person name="Minx P."/>
            <person name="Tomlinson C."/>
            <person name="Mitreva M."/>
            <person name="Nelson J."/>
            <person name="Hou S."/>
            <person name="Wollam A."/>
            <person name="Pepin K.H."/>
            <person name="Johnson M."/>
            <person name="Bhonagiri V."/>
            <person name="Nash W.E."/>
            <person name="Warren W."/>
            <person name="Chinwalla A."/>
            <person name="Mardis E.R."/>
            <person name="Wilson R.K."/>
        </authorList>
    </citation>
    <scope>NUCLEOTIDE SEQUENCE [LARGE SCALE GENOMIC DNA]</scope>
    <source>
        <strain evidence="2">DSM 20583</strain>
    </source>
</reference>
<evidence type="ECO:0000313" key="3">
    <source>
        <dbReference type="Proteomes" id="UP000003755"/>
    </source>
</evidence>
<dbReference type="AlphaFoldDB" id="C9LAG2"/>
<dbReference type="PROSITE" id="PS51257">
    <property type="entry name" value="PROKAR_LIPOPROTEIN"/>
    <property type="match status" value="1"/>
</dbReference>
<name>C9LAG2_BLAHA</name>
<protein>
    <submittedName>
        <fullName evidence="2">Uncharacterized protein</fullName>
    </submittedName>
</protein>
<dbReference type="STRING" id="537007.BLAHAN_06412"/>
<evidence type="ECO:0000313" key="2">
    <source>
        <dbReference type="EMBL" id="EEX20960.1"/>
    </source>
</evidence>
<dbReference type="HOGENOM" id="CLU_775377_0_0_9"/>
<evidence type="ECO:0000256" key="1">
    <source>
        <dbReference type="SAM" id="Coils"/>
    </source>
</evidence>
<comment type="caution">
    <text evidence="2">The sequence shown here is derived from an EMBL/GenBank/DDBJ whole genome shotgun (WGS) entry which is preliminary data.</text>
</comment>
<sequence length="357" mass="41805">MKKQVLTLFAAFSICFLFSGCEKEENYGQVELPDMGKIEQVQLGSMRMTVGEDYPQANAESLVSNLEKAPPVNKKQRKDLDKGEDYWSVGVVVKNGTKQMFYFFRKGEDWYFETEDGRLYSDGDFVTEHMESCQKMTAPVLIAMIGEEETHKIYFDLMKELEPIDLRFFYITDVMKNISYKGYSEEKAIELAEQEAKDLWINDKYAEMQGYQLSDKKLAEATELYAEQYKESEYYKNIGEQIYKDYGLTVEEGIEKGRSLIEAAYFRSKIQVDRKNEFYDGKDTIGDKQCKSWEEYYRVFVEEVMIPEVEKEGIEEFEETMKEAKAFYEANREKLQEMMGKMEGELYTIGDVPQDEV</sequence>
<proteinExistence type="predicted"/>
<feature type="coiled-coil region" evidence="1">
    <location>
        <begin position="314"/>
        <end position="345"/>
    </location>
</feature>
<dbReference type="eggNOG" id="ENOG503288Z">
    <property type="taxonomic scope" value="Bacteria"/>
</dbReference>
<organism evidence="2 3">
    <name type="scientific">Blautia hansenii DSM 20583</name>
    <dbReference type="NCBI Taxonomy" id="537007"/>
    <lineage>
        <taxon>Bacteria</taxon>
        <taxon>Bacillati</taxon>
        <taxon>Bacillota</taxon>
        <taxon>Clostridia</taxon>
        <taxon>Lachnospirales</taxon>
        <taxon>Lachnospiraceae</taxon>
        <taxon>Blautia</taxon>
    </lineage>
</organism>
<keyword evidence="3" id="KW-1185">Reference proteome</keyword>
<keyword evidence="1" id="KW-0175">Coiled coil</keyword>
<dbReference type="KEGG" id="bhan:CGC63_12985"/>